<feature type="non-terminal residue" evidence="2">
    <location>
        <position position="1"/>
    </location>
</feature>
<accession>A0A7J6RZD9</accession>
<proteinExistence type="predicted"/>
<protein>
    <submittedName>
        <fullName evidence="2">Uncharacterized protein</fullName>
    </submittedName>
</protein>
<reference evidence="2 3" key="1">
    <citation type="submission" date="2020-04" db="EMBL/GenBank/DDBJ databases">
        <title>Perkinsus olseni comparative genomics.</title>
        <authorList>
            <person name="Bogema D.R."/>
        </authorList>
    </citation>
    <scope>NUCLEOTIDE SEQUENCE [LARGE SCALE GENOMIC DNA]</scope>
    <source>
        <strain evidence="2 3">ATCC PRA-207</strain>
    </source>
</reference>
<organism evidence="2 3">
    <name type="scientific">Perkinsus olseni</name>
    <name type="common">Perkinsus atlanticus</name>
    <dbReference type="NCBI Taxonomy" id="32597"/>
    <lineage>
        <taxon>Eukaryota</taxon>
        <taxon>Sar</taxon>
        <taxon>Alveolata</taxon>
        <taxon>Perkinsozoa</taxon>
        <taxon>Perkinsea</taxon>
        <taxon>Perkinsida</taxon>
        <taxon>Perkinsidae</taxon>
        <taxon>Perkinsus</taxon>
    </lineage>
</organism>
<dbReference type="EMBL" id="JABANO010022148">
    <property type="protein sequence ID" value="KAF4725655.1"/>
    <property type="molecule type" value="Genomic_DNA"/>
</dbReference>
<name>A0A7J6RZD9_PEROL</name>
<evidence type="ECO:0000256" key="1">
    <source>
        <dbReference type="SAM" id="MobiDB-lite"/>
    </source>
</evidence>
<keyword evidence="3" id="KW-1185">Reference proteome</keyword>
<evidence type="ECO:0000313" key="3">
    <source>
        <dbReference type="Proteomes" id="UP000553632"/>
    </source>
</evidence>
<comment type="caution">
    <text evidence="2">The sequence shown here is derived from an EMBL/GenBank/DDBJ whole genome shotgun (WGS) entry which is preliminary data.</text>
</comment>
<feature type="non-terminal residue" evidence="2">
    <location>
        <position position="182"/>
    </location>
</feature>
<evidence type="ECO:0000313" key="2">
    <source>
        <dbReference type="EMBL" id="KAF4725655.1"/>
    </source>
</evidence>
<feature type="compositionally biased region" description="Polar residues" evidence="1">
    <location>
        <begin position="17"/>
        <end position="28"/>
    </location>
</feature>
<dbReference type="Proteomes" id="UP000553632">
    <property type="component" value="Unassembled WGS sequence"/>
</dbReference>
<dbReference type="AlphaFoldDB" id="A0A7J6RZD9"/>
<sequence length="182" mass="19613">PDIHENNGTMKAGAVESSKSCATTTPDSTYIEAPPTTGVELVTTAATVLPLPKTSSHSSFAFAACYCPSYGNCGDKSEYTQQVGVFYMWTLRICDLGDERLCSPRYMRFFPQQNFALRVDCPPGEHGCLTIDADQVCTVVSPSSVSDNGLSRKTSRVSFLELSGTLPEVIRQAAVDSAQLPK</sequence>
<gene>
    <name evidence="2" type="ORF">FOZ63_013516</name>
</gene>
<feature type="region of interest" description="Disordered" evidence="1">
    <location>
        <begin position="1"/>
        <end position="29"/>
    </location>
</feature>